<protein>
    <submittedName>
        <fullName evidence="2">Uncharacterized protein</fullName>
    </submittedName>
</protein>
<evidence type="ECO:0000256" key="1">
    <source>
        <dbReference type="SAM" id="MobiDB-lite"/>
    </source>
</evidence>
<keyword evidence="3" id="KW-1185">Reference proteome</keyword>
<organism evidence="2 3">
    <name type="scientific">Kitasatospora cinereorecta</name>
    <dbReference type="NCBI Taxonomy" id="285560"/>
    <lineage>
        <taxon>Bacteria</taxon>
        <taxon>Bacillati</taxon>
        <taxon>Actinomycetota</taxon>
        <taxon>Actinomycetes</taxon>
        <taxon>Kitasatosporales</taxon>
        <taxon>Streptomycetaceae</taxon>
        <taxon>Kitasatospora</taxon>
    </lineage>
</organism>
<evidence type="ECO:0000313" key="2">
    <source>
        <dbReference type="EMBL" id="MFC5642080.1"/>
    </source>
</evidence>
<dbReference type="RefSeq" id="WP_346144474.1">
    <property type="nucleotide sequence ID" value="NZ_BAAAUA010000017.1"/>
</dbReference>
<gene>
    <name evidence="2" type="ORF">ACFPZF_12040</name>
</gene>
<sequence>MITELAVERVEFTCGQCWHHWMAEYDVQHIQDDDGGDWERYAHDGIGTASPYTADGAPPCPECGRHWVGHLVARRLMPVASSDSGTPRPASTRGRLDLG</sequence>
<dbReference type="Proteomes" id="UP001596066">
    <property type="component" value="Unassembled WGS sequence"/>
</dbReference>
<evidence type="ECO:0000313" key="3">
    <source>
        <dbReference type="Proteomes" id="UP001596066"/>
    </source>
</evidence>
<dbReference type="EMBL" id="JBHSOC010000017">
    <property type="protein sequence ID" value="MFC5642080.1"/>
    <property type="molecule type" value="Genomic_DNA"/>
</dbReference>
<accession>A0ABW0V9U8</accession>
<reference evidence="3" key="1">
    <citation type="journal article" date="2019" name="Int. J. Syst. Evol. Microbiol.">
        <title>The Global Catalogue of Microorganisms (GCM) 10K type strain sequencing project: providing services to taxonomists for standard genome sequencing and annotation.</title>
        <authorList>
            <consortium name="The Broad Institute Genomics Platform"/>
            <consortium name="The Broad Institute Genome Sequencing Center for Infectious Disease"/>
            <person name="Wu L."/>
            <person name="Ma J."/>
        </authorList>
    </citation>
    <scope>NUCLEOTIDE SEQUENCE [LARGE SCALE GENOMIC DNA]</scope>
    <source>
        <strain evidence="3">CGMCC 4.1622</strain>
    </source>
</reference>
<proteinExistence type="predicted"/>
<comment type="caution">
    <text evidence="2">The sequence shown here is derived from an EMBL/GenBank/DDBJ whole genome shotgun (WGS) entry which is preliminary data.</text>
</comment>
<feature type="region of interest" description="Disordered" evidence="1">
    <location>
        <begin position="78"/>
        <end position="99"/>
    </location>
</feature>
<name>A0ABW0V9U8_9ACTN</name>